<protein>
    <submittedName>
        <fullName evidence="2">Uncharacterized protein</fullName>
    </submittedName>
</protein>
<accession>A0A915JSW4</accession>
<dbReference type="Proteomes" id="UP000887565">
    <property type="component" value="Unplaced"/>
</dbReference>
<dbReference type="WBParaSite" id="nRc.2.0.1.t28927-RA">
    <property type="protein sequence ID" value="nRc.2.0.1.t28927-RA"/>
    <property type="gene ID" value="nRc.2.0.1.g28927"/>
</dbReference>
<evidence type="ECO:0000313" key="1">
    <source>
        <dbReference type="Proteomes" id="UP000887565"/>
    </source>
</evidence>
<evidence type="ECO:0000313" key="2">
    <source>
        <dbReference type="WBParaSite" id="nRc.2.0.1.t28927-RA"/>
    </source>
</evidence>
<keyword evidence="1" id="KW-1185">Reference proteome</keyword>
<name>A0A915JSW4_ROMCU</name>
<organism evidence="1 2">
    <name type="scientific">Romanomermis culicivorax</name>
    <name type="common">Nematode worm</name>
    <dbReference type="NCBI Taxonomy" id="13658"/>
    <lineage>
        <taxon>Eukaryota</taxon>
        <taxon>Metazoa</taxon>
        <taxon>Ecdysozoa</taxon>
        <taxon>Nematoda</taxon>
        <taxon>Enoplea</taxon>
        <taxon>Dorylaimia</taxon>
        <taxon>Mermithida</taxon>
        <taxon>Mermithoidea</taxon>
        <taxon>Mermithidae</taxon>
        <taxon>Romanomermis</taxon>
    </lineage>
</organism>
<sequence>MQIRPPIVPHNMHKLEKIAIEKKKLVPENERIAFKNEKFAAKSSLLEAKTPYCLLQCRKLDIELPVYHTMKLGIPSTYESAPGVSNANGIDDKKPKIIETTSCLCTFDLD</sequence>
<dbReference type="AlphaFoldDB" id="A0A915JSW4"/>
<proteinExistence type="predicted"/>
<reference evidence="2" key="1">
    <citation type="submission" date="2022-11" db="UniProtKB">
        <authorList>
            <consortium name="WormBaseParasite"/>
        </authorList>
    </citation>
    <scope>IDENTIFICATION</scope>
</reference>